<dbReference type="PANTHER" id="PTHR34681:SF2">
    <property type="entry name" value="UVEAL AUTOANTIGEN WITH COILED-COIL_ANKYRIN"/>
    <property type="match status" value="1"/>
</dbReference>
<sequence length="95" mass="10847">MILCCHDLFFSLLMQELSELKKSLNVEVEQLRSEFQELRTTLHQQQEDVTASLKNLGLQDVSGEVKEAEGAKVESNDEKVDEDLPKEVNPKDTEQ</sequence>
<dbReference type="AlphaFoldDB" id="A0AAV6KRZ8"/>
<evidence type="ECO:0000256" key="1">
    <source>
        <dbReference type="SAM" id="MobiDB-lite"/>
    </source>
</evidence>
<feature type="region of interest" description="Disordered" evidence="1">
    <location>
        <begin position="65"/>
        <end position="95"/>
    </location>
</feature>
<evidence type="ECO:0000313" key="2">
    <source>
        <dbReference type="EMBL" id="KAG5555034.1"/>
    </source>
</evidence>
<comment type="caution">
    <text evidence="2">The sequence shown here is derived from an EMBL/GenBank/DDBJ whole genome shotgun (WGS) entry which is preliminary data.</text>
</comment>
<organism evidence="2 3">
    <name type="scientific">Rhododendron griersonianum</name>
    <dbReference type="NCBI Taxonomy" id="479676"/>
    <lineage>
        <taxon>Eukaryota</taxon>
        <taxon>Viridiplantae</taxon>
        <taxon>Streptophyta</taxon>
        <taxon>Embryophyta</taxon>
        <taxon>Tracheophyta</taxon>
        <taxon>Spermatophyta</taxon>
        <taxon>Magnoliopsida</taxon>
        <taxon>eudicotyledons</taxon>
        <taxon>Gunneridae</taxon>
        <taxon>Pentapetalae</taxon>
        <taxon>asterids</taxon>
        <taxon>Ericales</taxon>
        <taxon>Ericaceae</taxon>
        <taxon>Ericoideae</taxon>
        <taxon>Rhodoreae</taxon>
        <taxon>Rhododendron</taxon>
    </lineage>
</organism>
<dbReference type="Proteomes" id="UP000823749">
    <property type="component" value="Chromosome 4"/>
</dbReference>
<proteinExistence type="predicted"/>
<dbReference type="PANTHER" id="PTHR34681">
    <property type="entry name" value="UVEAL AUTOANTIGEN WITH COILED-COIL/ANKYRIN"/>
    <property type="match status" value="1"/>
</dbReference>
<evidence type="ECO:0000313" key="3">
    <source>
        <dbReference type="Proteomes" id="UP000823749"/>
    </source>
</evidence>
<accession>A0AAV6KRZ8</accession>
<keyword evidence="3" id="KW-1185">Reference proteome</keyword>
<gene>
    <name evidence="2" type="ORF">RHGRI_012541</name>
</gene>
<dbReference type="EMBL" id="JACTNZ010000004">
    <property type="protein sequence ID" value="KAG5555034.1"/>
    <property type="molecule type" value="Genomic_DNA"/>
</dbReference>
<protein>
    <submittedName>
        <fullName evidence="2">Uncharacterized protein</fullName>
    </submittedName>
</protein>
<reference evidence="2" key="1">
    <citation type="submission" date="2020-08" db="EMBL/GenBank/DDBJ databases">
        <title>Plant Genome Project.</title>
        <authorList>
            <person name="Zhang R.-G."/>
        </authorList>
    </citation>
    <scope>NUCLEOTIDE SEQUENCE</scope>
    <source>
        <strain evidence="2">WSP0</strain>
        <tissue evidence="2">Leaf</tissue>
    </source>
</reference>
<name>A0AAV6KRZ8_9ERIC</name>